<dbReference type="PROSITE" id="PS51367">
    <property type="entry name" value="THAUMATIN_2"/>
    <property type="match status" value="1"/>
</dbReference>
<accession>A0A4S4KP02</accession>
<sequence>MKISALIALTISTCATARTFTVYNACPDCTDFDDPVPAKQCLNGGCNGGLECDPKTGGGVPPVTSAEFTLQAPGFVDYFDRNSPNYCSGCYDSPVTLAPHPVSHITHTSMMPAPMYMLTRSNLVDDATGRFTCDSNLAADYTVTFCPAS</sequence>
<feature type="signal peptide" evidence="1">
    <location>
        <begin position="1"/>
        <end position="17"/>
    </location>
</feature>
<evidence type="ECO:0000313" key="2">
    <source>
        <dbReference type="EMBL" id="THH00296.1"/>
    </source>
</evidence>
<reference evidence="2 3" key="1">
    <citation type="submission" date="2019-02" db="EMBL/GenBank/DDBJ databases">
        <title>Genome sequencing of the rare red list fungi Phlebia centrifuga.</title>
        <authorList>
            <person name="Buettner E."/>
            <person name="Kellner H."/>
        </authorList>
    </citation>
    <scope>NUCLEOTIDE SEQUENCE [LARGE SCALE GENOMIC DNA]</scope>
    <source>
        <strain evidence="2 3">DSM 108282</strain>
    </source>
</reference>
<evidence type="ECO:0000256" key="1">
    <source>
        <dbReference type="SAM" id="SignalP"/>
    </source>
</evidence>
<dbReference type="InterPro" id="IPR037176">
    <property type="entry name" value="Osmotin/thaumatin-like_sf"/>
</dbReference>
<comment type="caution">
    <text evidence="2">The sequence shown here is derived from an EMBL/GenBank/DDBJ whole genome shotgun (WGS) entry which is preliminary data.</text>
</comment>
<keyword evidence="3" id="KW-1185">Reference proteome</keyword>
<organism evidence="2 3">
    <name type="scientific">Hermanssonia centrifuga</name>
    <dbReference type="NCBI Taxonomy" id="98765"/>
    <lineage>
        <taxon>Eukaryota</taxon>
        <taxon>Fungi</taxon>
        <taxon>Dikarya</taxon>
        <taxon>Basidiomycota</taxon>
        <taxon>Agaricomycotina</taxon>
        <taxon>Agaricomycetes</taxon>
        <taxon>Polyporales</taxon>
        <taxon>Meruliaceae</taxon>
        <taxon>Hermanssonia</taxon>
    </lineage>
</organism>
<protein>
    <submittedName>
        <fullName evidence="2">Uncharacterized protein</fullName>
    </submittedName>
</protein>
<dbReference type="EMBL" id="SGPJ01000054">
    <property type="protein sequence ID" value="THH00296.1"/>
    <property type="molecule type" value="Genomic_DNA"/>
</dbReference>
<dbReference type="SMART" id="SM00205">
    <property type="entry name" value="THN"/>
    <property type="match status" value="1"/>
</dbReference>
<dbReference type="SUPFAM" id="SSF49870">
    <property type="entry name" value="Osmotin, thaumatin-like protein"/>
    <property type="match status" value="1"/>
</dbReference>
<dbReference type="Proteomes" id="UP000309038">
    <property type="component" value="Unassembled WGS sequence"/>
</dbReference>
<dbReference type="AlphaFoldDB" id="A0A4S4KP02"/>
<feature type="chain" id="PRO_5020230825" evidence="1">
    <location>
        <begin position="18"/>
        <end position="149"/>
    </location>
</feature>
<name>A0A4S4KP02_9APHY</name>
<dbReference type="InterPro" id="IPR001938">
    <property type="entry name" value="Thaumatin"/>
</dbReference>
<evidence type="ECO:0000313" key="3">
    <source>
        <dbReference type="Proteomes" id="UP000309038"/>
    </source>
</evidence>
<gene>
    <name evidence="2" type="ORF">EW026_g2220</name>
</gene>
<dbReference type="Gene3D" id="2.60.110.10">
    <property type="entry name" value="Thaumatin"/>
    <property type="match status" value="2"/>
</dbReference>
<proteinExistence type="predicted"/>
<keyword evidence="1" id="KW-0732">Signal</keyword>